<keyword evidence="5" id="KW-0472">Membrane</keyword>
<keyword evidence="5" id="KW-1133">Transmembrane helix</keyword>
<accession>A0A3N4ME52</accession>
<dbReference type="GO" id="GO:0016987">
    <property type="term" value="F:sigma factor activity"/>
    <property type="evidence" value="ECO:0007669"/>
    <property type="project" value="UniProtKB-KW"/>
</dbReference>
<name>A0A3N4ME52_9BACT</name>
<dbReference type="InterPro" id="IPR036388">
    <property type="entry name" value="WH-like_DNA-bd_sf"/>
</dbReference>
<dbReference type="AlphaFoldDB" id="A0A3N4ME52"/>
<evidence type="ECO:0000313" key="9">
    <source>
        <dbReference type="Proteomes" id="UP000279089"/>
    </source>
</evidence>
<dbReference type="Gene3D" id="1.10.1740.10">
    <property type="match status" value="1"/>
</dbReference>
<evidence type="ECO:0000256" key="2">
    <source>
        <dbReference type="ARBA" id="ARBA00023015"/>
    </source>
</evidence>
<comment type="caution">
    <text evidence="8">The sequence shown here is derived from an EMBL/GenBank/DDBJ whole genome shotgun (WGS) entry which is preliminary data.</text>
</comment>
<evidence type="ECO:0000256" key="5">
    <source>
        <dbReference type="SAM" id="Phobius"/>
    </source>
</evidence>
<dbReference type="InterPro" id="IPR007627">
    <property type="entry name" value="RNA_pol_sigma70_r2"/>
</dbReference>
<evidence type="ECO:0000256" key="4">
    <source>
        <dbReference type="ARBA" id="ARBA00023163"/>
    </source>
</evidence>
<dbReference type="InterPro" id="IPR013249">
    <property type="entry name" value="RNA_pol_sigma70_r4_t2"/>
</dbReference>
<dbReference type="Pfam" id="PF08281">
    <property type="entry name" value="Sigma70_r4_2"/>
    <property type="match status" value="1"/>
</dbReference>
<keyword evidence="5" id="KW-0812">Transmembrane</keyword>
<dbReference type="RefSeq" id="WP_120517835.1">
    <property type="nucleotide sequence ID" value="NZ_QXZY01000010.1"/>
</dbReference>
<dbReference type="EMBL" id="RMBX01000009">
    <property type="protein sequence ID" value="RPD39877.1"/>
    <property type="molecule type" value="Genomic_DNA"/>
</dbReference>
<evidence type="ECO:0000313" key="8">
    <source>
        <dbReference type="EMBL" id="RPD39877.1"/>
    </source>
</evidence>
<dbReference type="PRINTS" id="PR00038">
    <property type="entry name" value="HTHLUXR"/>
</dbReference>
<feature type="domain" description="RNA polymerase sigma-70 region 2" evidence="6">
    <location>
        <begin position="27"/>
        <end position="91"/>
    </location>
</feature>
<evidence type="ECO:0000259" key="7">
    <source>
        <dbReference type="Pfam" id="PF08281"/>
    </source>
</evidence>
<sequence>MAAGTQNDTVLWQQVKQGDRSAFDLVYHRYAPPLFAMAYKHIRSRADAEDIIQEVFLDIWEKRMDITIQQSLFNYLYSAVRYRTLRYIKVNNARPESLDLFTELLNDQTGAATHPEVYTAGKIRSIDTSVAGEIAGLPEQMKKVYLLNTEEGMSIQEIAERLLISPHTVRNHLSKVRKRLRHVVSRLTSLFFSLLLSLAPACFLLF</sequence>
<feature type="transmembrane region" description="Helical" evidence="5">
    <location>
        <begin position="183"/>
        <end position="205"/>
    </location>
</feature>
<keyword evidence="3" id="KW-0731">Sigma factor</keyword>
<keyword evidence="4" id="KW-0804">Transcription</keyword>
<dbReference type="NCBIfam" id="TIGR02937">
    <property type="entry name" value="sigma70-ECF"/>
    <property type="match status" value="1"/>
</dbReference>
<dbReference type="Pfam" id="PF04542">
    <property type="entry name" value="Sigma70_r2"/>
    <property type="match status" value="1"/>
</dbReference>
<dbReference type="PANTHER" id="PTHR43133">
    <property type="entry name" value="RNA POLYMERASE ECF-TYPE SIGMA FACTO"/>
    <property type="match status" value="1"/>
</dbReference>
<evidence type="ECO:0000256" key="3">
    <source>
        <dbReference type="ARBA" id="ARBA00023082"/>
    </source>
</evidence>
<dbReference type="GO" id="GO:0006352">
    <property type="term" value="P:DNA-templated transcription initiation"/>
    <property type="evidence" value="ECO:0007669"/>
    <property type="project" value="InterPro"/>
</dbReference>
<gene>
    <name evidence="8" type="ORF">EG028_17265</name>
</gene>
<dbReference type="OrthoDB" id="659948at2"/>
<proteinExistence type="inferred from homology"/>
<organism evidence="8 9">
    <name type="scientific">Chitinophaga barathri</name>
    <dbReference type="NCBI Taxonomy" id="1647451"/>
    <lineage>
        <taxon>Bacteria</taxon>
        <taxon>Pseudomonadati</taxon>
        <taxon>Bacteroidota</taxon>
        <taxon>Chitinophagia</taxon>
        <taxon>Chitinophagales</taxon>
        <taxon>Chitinophagaceae</taxon>
        <taxon>Chitinophaga</taxon>
    </lineage>
</organism>
<dbReference type="SUPFAM" id="SSF88946">
    <property type="entry name" value="Sigma2 domain of RNA polymerase sigma factors"/>
    <property type="match status" value="1"/>
</dbReference>
<dbReference type="Proteomes" id="UP000279089">
    <property type="component" value="Unassembled WGS sequence"/>
</dbReference>
<dbReference type="InterPro" id="IPR013325">
    <property type="entry name" value="RNA_pol_sigma_r2"/>
</dbReference>
<feature type="domain" description="RNA polymerase sigma factor 70 region 4 type 2" evidence="7">
    <location>
        <begin position="134"/>
        <end position="180"/>
    </location>
</feature>
<dbReference type="InterPro" id="IPR000792">
    <property type="entry name" value="Tscrpt_reg_LuxR_C"/>
</dbReference>
<dbReference type="InterPro" id="IPR013324">
    <property type="entry name" value="RNA_pol_sigma_r3/r4-like"/>
</dbReference>
<comment type="similarity">
    <text evidence="1">Belongs to the sigma-70 factor family. ECF subfamily.</text>
</comment>
<dbReference type="InterPro" id="IPR039425">
    <property type="entry name" value="RNA_pol_sigma-70-like"/>
</dbReference>
<evidence type="ECO:0000256" key="1">
    <source>
        <dbReference type="ARBA" id="ARBA00010641"/>
    </source>
</evidence>
<dbReference type="SUPFAM" id="SSF88659">
    <property type="entry name" value="Sigma3 and sigma4 domains of RNA polymerase sigma factors"/>
    <property type="match status" value="1"/>
</dbReference>
<evidence type="ECO:0000259" key="6">
    <source>
        <dbReference type="Pfam" id="PF04542"/>
    </source>
</evidence>
<keyword evidence="2" id="KW-0805">Transcription regulation</keyword>
<dbReference type="Gene3D" id="1.10.10.10">
    <property type="entry name" value="Winged helix-like DNA-binding domain superfamily/Winged helix DNA-binding domain"/>
    <property type="match status" value="1"/>
</dbReference>
<dbReference type="GO" id="GO:0003677">
    <property type="term" value="F:DNA binding"/>
    <property type="evidence" value="ECO:0007669"/>
    <property type="project" value="InterPro"/>
</dbReference>
<dbReference type="InterPro" id="IPR014284">
    <property type="entry name" value="RNA_pol_sigma-70_dom"/>
</dbReference>
<dbReference type="PANTHER" id="PTHR43133:SF46">
    <property type="entry name" value="RNA POLYMERASE SIGMA-70 FACTOR ECF SUBFAMILY"/>
    <property type="match status" value="1"/>
</dbReference>
<protein>
    <submittedName>
        <fullName evidence="8">Sigma-70 family RNA polymerase sigma factor</fullName>
    </submittedName>
</protein>
<reference evidence="9" key="1">
    <citation type="submission" date="2018-11" db="EMBL/GenBank/DDBJ databases">
        <title>Chitinophaga lutea sp.nov., isolate from arsenic contaminated soil.</title>
        <authorList>
            <person name="Zong Y."/>
        </authorList>
    </citation>
    <scope>NUCLEOTIDE SEQUENCE [LARGE SCALE GENOMIC DNA]</scope>
    <source>
        <strain evidence="9">YLT18</strain>
    </source>
</reference>
<keyword evidence="9" id="KW-1185">Reference proteome</keyword>